<evidence type="ECO:0000256" key="13">
    <source>
        <dbReference type="ARBA" id="ARBA00032493"/>
    </source>
</evidence>
<dbReference type="RefSeq" id="WP_039324433.1">
    <property type="nucleotide sequence ID" value="NZ_JTLZ01000009.1"/>
</dbReference>
<evidence type="ECO:0000256" key="10">
    <source>
        <dbReference type="ARBA" id="ARBA00023033"/>
    </source>
</evidence>
<comment type="cofactor">
    <cofactor evidence="1">
        <name>FAD</name>
        <dbReference type="ChEBI" id="CHEBI:57692"/>
    </cofactor>
</comment>
<comment type="caution">
    <text evidence="16">The sequence shown here is derived from an EMBL/GenBank/DDBJ whole genome shotgun (WGS) entry which is preliminary data.</text>
</comment>
<keyword evidence="8" id="KW-0521">NADP</keyword>
<evidence type="ECO:0000313" key="16">
    <source>
        <dbReference type="EMBL" id="KHO22810.1"/>
    </source>
</evidence>
<dbReference type="PANTHER" id="PTHR42802">
    <property type="entry name" value="MONOOXYGENASE"/>
    <property type="match status" value="1"/>
</dbReference>
<evidence type="ECO:0000256" key="11">
    <source>
        <dbReference type="ARBA" id="ARBA00029939"/>
    </source>
</evidence>
<dbReference type="InterPro" id="IPR025700">
    <property type="entry name" value="Lys/Orn_oxygenase"/>
</dbReference>
<accession>A0ABR4YRD9</accession>
<keyword evidence="6" id="KW-0285">Flavoprotein</keyword>
<comment type="similarity">
    <text evidence="3">Belongs to the lysine N(6)-hydroxylase/L-ornithine N(5)-oxygenase family.</text>
</comment>
<protein>
    <recommendedName>
        <fullName evidence="5">L-lysine N6-monooxygenase MbtG</fullName>
        <ecNumber evidence="4">1.14.13.59</ecNumber>
    </recommendedName>
    <alternativeName>
        <fullName evidence="14">Lysine 6-N-hydroxylase</fullName>
    </alternativeName>
    <alternativeName>
        <fullName evidence="13">Lysine N6-hydroxylase</fullName>
    </alternativeName>
    <alternativeName>
        <fullName evidence="11">Lysine-N-oxygenase</fullName>
    </alternativeName>
    <alternativeName>
        <fullName evidence="12">Mycobactin synthase protein G</fullName>
    </alternativeName>
</protein>
<evidence type="ECO:0000256" key="12">
    <source>
        <dbReference type="ARBA" id="ARBA00031158"/>
    </source>
</evidence>
<evidence type="ECO:0000313" key="17">
    <source>
        <dbReference type="Proteomes" id="UP000031004"/>
    </source>
</evidence>
<comment type="catalytic activity">
    <reaction evidence="15">
        <text>L-lysine + NADPH + O2 = N(6)-hydroxy-L-lysine + NADP(+) + H2O</text>
        <dbReference type="Rhea" id="RHEA:23228"/>
        <dbReference type="ChEBI" id="CHEBI:15377"/>
        <dbReference type="ChEBI" id="CHEBI:15379"/>
        <dbReference type="ChEBI" id="CHEBI:32551"/>
        <dbReference type="ChEBI" id="CHEBI:57783"/>
        <dbReference type="ChEBI" id="CHEBI:57820"/>
        <dbReference type="ChEBI" id="CHEBI:58349"/>
        <dbReference type="EC" id="1.14.13.59"/>
    </reaction>
</comment>
<gene>
    <name evidence="16" type="ORF">QQ44_19515</name>
</gene>
<dbReference type="EC" id="1.14.13.59" evidence="4"/>
<reference evidence="16 17" key="1">
    <citation type="submission" date="2014-11" db="EMBL/GenBank/DDBJ databases">
        <title>Mycobacterium setense Manresensis Genome.</title>
        <authorList>
            <person name="Rech G."/>
            <person name="Sumoy L."/>
        </authorList>
    </citation>
    <scope>NUCLEOTIDE SEQUENCE [LARGE SCALE GENOMIC DNA]</scope>
    <source>
        <strain evidence="16 17">Manresensis</strain>
    </source>
</reference>
<evidence type="ECO:0000256" key="1">
    <source>
        <dbReference type="ARBA" id="ARBA00001974"/>
    </source>
</evidence>
<name>A0ABR4YRD9_9MYCO</name>
<keyword evidence="7" id="KW-0274">FAD</keyword>
<dbReference type="Pfam" id="PF13434">
    <property type="entry name" value="Lys_Orn_oxgnase"/>
    <property type="match status" value="1"/>
</dbReference>
<evidence type="ECO:0000256" key="6">
    <source>
        <dbReference type="ARBA" id="ARBA00022630"/>
    </source>
</evidence>
<evidence type="ECO:0000256" key="2">
    <source>
        <dbReference type="ARBA" id="ARBA00005102"/>
    </source>
</evidence>
<dbReference type="SUPFAM" id="SSF51905">
    <property type="entry name" value="FAD/NAD(P)-binding domain"/>
    <property type="match status" value="2"/>
</dbReference>
<evidence type="ECO:0000256" key="9">
    <source>
        <dbReference type="ARBA" id="ARBA00023002"/>
    </source>
</evidence>
<evidence type="ECO:0000256" key="8">
    <source>
        <dbReference type="ARBA" id="ARBA00022857"/>
    </source>
</evidence>
<dbReference type="PANTHER" id="PTHR42802:SF1">
    <property type="entry name" value="L-ORNITHINE N(5)-MONOOXYGENASE"/>
    <property type="match status" value="1"/>
</dbReference>
<sequence length="400" mass="43675">MLGIGFGPSNLALAIALAEQGTRATFLEAQPRFGWHRDMLLPGARMQIPFLKDLVTLRDAKSNFTFVNFLSERGRLVDFIGRHNVFPSRLEFHDYLEWAAGHFADEVRYGSRAVSVAASDDGFVVHTDDGRRFSAGALVLGVGLRPVLPAGVRPSLRQWHSHCLLSGVAALPARSPRRFVVVGAGQSAAEVVAYLHRGFAGAQVHSVFARYGYSVADDSAFANRMFDPSAVDVFYGADEQVRQRLLDYHRSSNYSAVEPELIADLYDREYAELVAADRRLHMHKASIISRVEEHADGVQVTVTALVDGSRETLDCDAIVYATGYAPTNVAELLGDVAAHYEFDGRHRPVVSRDYRLRAKAGAPGDIYLNGSAVEHTHGLGATLLSNVAVRAGELATALRS</sequence>
<keyword evidence="10" id="KW-0503">Monooxygenase</keyword>
<evidence type="ECO:0000256" key="4">
    <source>
        <dbReference type="ARBA" id="ARBA00013076"/>
    </source>
</evidence>
<evidence type="ECO:0000256" key="15">
    <source>
        <dbReference type="ARBA" id="ARBA00048407"/>
    </source>
</evidence>
<organism evidence="16 17">
    <name type="scientific">Mycolicibacterium setense</name>
    <dbReference type="NCBI Taxonomy" id="431269"/>
    <lineage>
        <taxon>Bacteria</taxon>
        <taxon>Bacillati</taxon>
        <taxon>Actinomycetota</taxon>
        <taxon>Actinomycetes</taxon>
        <taxon>Mycobacteriales</taxon>
        <taxon>Mycobacteriaceae</taxon>
        <taxon>Mycolicibacterium</taxon>
    </lineage>
</organism>
<dbReference type="Gene3D" id="3.50.50.60">
    <property type="entry name" value="FAD/NAD(P)-binding domain"/>
    <property type="match status" value="1"/>
</dbReference>
<evidence type="ECO:0000256" key="14">
    <source>
        <dbReference type="ARBA" id="ARBA00032738"/>
    </source>
</evidence>
<dbReference type="EMBL" id="JTLZ01000009">
    <property type="protein sequence ID" value="KHO22810.1"/>
    <property type="molecule type" value="Genomic_DNA"/>
</dbReference>
<keyword evidence="17" id="KW-1185">Reference proteome</keyword>
<proteinExistence type="inferred from homology"/>
<evidence type="ECO:0000256" key="7">
    <source>
        <dbReference type="ARBA" id="ARBA00022827"/>
    </source>
</evidence>
<comment type="pathway">
    <text evidence="2">Siderophore biosynthesis; mycobactin biosynthesis.</text>
</comment>
<dbReference type="InterPro" id="IPR036188">
    <property type="entry name" value="FAD/NAD-bd_sf"/>
</dbReference>
<evidence type="ECO:0000256" key="3">
    <source>
        <dbReference type="ARBA" id="ARBA00007588"/>
    </source>
</evidence>
<evidence type="ECO:0000256" key="5">
    <source>
        <dbReference type="ARBA" id="ARBA00016406"/>
    </source>
</evidence>
<keyword evidence="9" id="KW-0560">Oxidoreductase</keyword>
<dbReference type="Proteomes" id="UP000031004">
    <property type="component" value="Unassembled WGS sequence"/>
</dbReference>